<dbReference type="Pfam" id="PF00583">
    <property type="entry name" value="Acetyltransf_1"/>
    <property type="match status" value="1"/>
</dbReference>
<proteinExistence type="predicted"/>
<dbReference type="InterPro" id="IPR016181">
    <property type="entry name" value="Acyl_CoA_acyltransferase"/>
</dbReference>
<dbReference type="EMBL" id="JAKGTI010000001">
    <property type="protein sequence ID" value="MCF4097916.1"/>
    <property type="molecule type" value="Genomic_DNA"/>
</dbReference>
<protein>
    <submittedName>
        <fullName evidence="4">GNAT family N-acetyltransferase</fullName>
    </submittedName>
</protein>
<dbReference type="Proteomes" id="UP001201217">
    <property type="component" value="Unassembled WGS sequence"/>
</dbReference>
<dbReference type="Gene3D" id="3.40.630.30">
    <property type="match status" value="1"/>
</dbReference>
<keyword evidence="2" id="KW-0012">Acyltransferase</keyword>
<evidence type="ECO:0000256" key="1">
    <source>
        <dbReference type="ARBA" id="ARBA00022679"/>
    </source>
</evidence>
<dbReference type="RefSeq" id="WP_236113459.1">
    <property type="nucleotide sequence ID" value="NZ_JAKGTI010000001.1"/>
</dbReference>
<dbReference type="SUPFAM" id="SSF55729">
    <property type="entry name" value="Acyl-CoA N-acyltransferases (Nat)"/>
    <property type="match status" value="1"/>
</dbReference>
<keyword evidence="5" id="KW-1185">Reference proteome</keyword>
<dbReference type="PANTHER" id="PTHR43877:SF2">
    <property type="entry name" value="AMINOALKYLPHOSPHONATE N-ACETYLTRANSFERASE-RELATED"/>
    <property type="match status" value="1"/>
</dbReference>
<evidence type="ECO:0000313" key="5">
    <source>
        <dbReference type="Proteomes" id="UP001201217"/>
    </source>
</evidence>
<evidence type="ECO:0000313" key="4">
    <source>
        <dbReference type="EMBL" id="MCF4097916.1"/>
    </source>
</evidence>
<comment type="caution">
    <text evidence="4">The sequence shown here is derived from an EMBL/GenBank/DDBJ whole genome shotgun (WGS) entry which is preliminary data.</text>
</comment>
<name>A0ABS9E4Z5_9HYPH</name>
<dbReference type="CDD" id="cd04301">
    <property type="entry name" value="NAT_SF"/>
    <property type="match status" value="1"/>
</dbReference>
<evidence type="ECO:0000256" key="2">
    <source>
        <dbReference type="ARBA" id="ARBA00023315"/>
    </source>
</evidence>
<dbReference type="PANTHER" id="PTHR43877">
    <property type="entry name" value="AMINOALKYLPHOSPHONATE N-ACETYLTRANSFERASE-RELATED-RELATED"/>
    <property type="match status" value="1"/>
</dbReference>
<gene>
    <name evidence="4" type="ORF">L1I42_05375</name>
</gene>
<keyword evidence="1" id="KW-0808">Transferase</keyword>
<feature type="domain" description="N-acetyltransferase" evidence="3">
    <location>
        <begin position="20"/>
        <end position="162"/>
    </location>
</feature>
<evidence type="ECO:0000259" key="3">
    <source>
        <dbReference type="PROSITE" id="PS51186"/>
    </source>
</evidence>
<organism evidence="4 5">
    <name type="scientific">Maritalea mediterranea</name>
    <dbReference type="NCBI Taxonomy" id="2909667"/>
    <lineage>
        <taxon>Bacteria</taxon>
        <taxon>Pseudomonadati</taxon>
        <taxon>Pseudomonadota</taxon>
        <taxon>Alphaproteobacteria</taxon>
        <taxon>Hyphomicrobiales</taxon>
        <taxon>Devosiaceae</taxon>
        <taxon>Maritalea</taxon>
    </lineage>
</organism>
<dbReference type="PROSITE" id="PS51186">
    <property type="entry name" value="GNAT"/>
    <property type="match status" value="1"/>
</dbReference>
<dbReference type="InterPro" id="IPR000182">
    <property type="entry name" value="GNAT_dom"/>
</dbReference>
<reference evidence="4 5" key="1">
    <citation type="submission" date="2022-01" db="EMBL/GenBank/DDBJ databases">
        <title>Maritalea mediterranea sp. nov., isolated from marine plastic residues from the Malva-rosa beach (Valencia, Spain).</title>
        <authorList>
            <person name="Vidal-Verdu A."/>
            <person name="Molina-Menor E."/>
            <person name="Pascual J."/>
            <person name="Pereto J."/>
            <person name="Porcar M."/>
        </authorList>
    </citation>
    <scope>NUCLEOTIDE SEQUENCE [LARGE SCALE GENOMIC DNA]</scope>
    <source>
        <strain evidence="4 5">P4.10X</strain>
    </source>
</reference>
<dbReference type="InterPro" id="IPR050832">
    <property type="entry name" value="Bact_Acetyltransf"/>
</dbReference>
<accession>A0ABS9E4Z5</accession>
<sequence length="162" mass="18384">MGEIEIIPFEAGFRQAVIDLTIDVWTPIFAKTKREVPGFVFEAFYPDGWAARQKQDVGHLLDSEPANIWLAVKNGRLVGFLGLRFHDQDQMGEIYIIAVAPQYQGQGIGRKLMQFAQERTAEMGLSMLMVETIGDTGHAPARRAYEAFGFEEWPVARYFKKL</sequence>